<proteinExistence type="inferred from homology"/>
<comment type="function">
    <text evidence="12">Ubiquitin-protein hydrolase involved in the release of ubiquitin attached via both peptide and isopeptide linkages. Able to cleave 'Lys-48'-linked polyubiquitin chains. Involved in the direct or indirect regulation of AUX/IAA proteins stability. Acts as a linker between the TREX-2 complex and 26S proteasome.</text>
</comment>
<dbReference type="GO" id="GO:0010016">
    <property type="term" value="P:shoot system morphogenesis"/>
    <property type="evidence" value="ECO:0007669"/>
    <property type="project" value="UniProtKB-ARBA"/>
</dbReference>
<keyword evidence="11" id="KW-0539">Nucleus</keyword>
<dbReference type="InterPro" id="IPR041507">
    <property type="entry name" value="UCH_C"/>
</dbReference>
<name>A0A811MTT9_9POAL</name>
<dbReference type="Pfam" id="PF18031">
    <property type="entry name" value="UCH_C"/>
    <property type="match status" value="1"/>
</dbReference>
<feature type="region of interest" description="Disordered" evidence="15">
    <location>
        <begin position="379"/>
        <end position="399"/>
    </location>
</feature>
<evidence type="ECO:0000256" key="11">
    <source>
        <dbReference type="ARBA" id="ARBA00023242"/>
    </source>
</evidence>
<reference evidence="17" key="1">
    <citation type="submission" date="2020-10" db="EMBL/GenBank/DDBJ databases">
        <authorList>
            <person name="Han B."/>
            <person name="Lu T."/>
            <person name="Zhao Q."/>
            <person name="Huang X."/>
            <person name="Zhao Y."/>
        </authorList>
    </citation>
    <scope>NUCLEOTIDE SEQUENCE</scope>
</reference>
<evidence type="ECO:0000313" key="18">
    <source>
        <dbReference type="Proteomes" id="UP000604825"/>
    </source>
</evidence>
<dbReference type="Gene3D" id="3.40.532.10">
    <property type="entry name" value="Peptidase C12, ubiquitin carboxyl-terminal hydrolase"/>
    <property type="match status" value="1"/>
</dbReference>
<protein>
    <recommendedName>
        <fullName evidence="5">ubiquitinyl hydrolase 1</fullName>
        <ecNumber evidence="5">3.4.19.12</ecNumber>
    </recommendedName>
</protein>
<dbReference type="AlphaFoldDB" id="A0A811MTT9"/>
<keyword evidence="10" id="KW-0788">Thiol protease</keyword>
<dbReference type="SUPFAM" id="SSF54001">
    <property type="entry name" value="Cysteine proteinases"/>
    <property type="match status" value="1"/>
</dbReference>
<dbReference type="PANTHER" id="PTHR10589">
    <property type="entry name" value="UBIQUITIN CARBOXYL-TERMINAL HYDROLASE"/>
    <property type="match status" value="1"/>
</dbReference>
<keyword evidence="18" id="KW-1185">Reference proteome</keyword>
<dbReference type="GO" id="GO:0005737">
    <property type="term" value="C:cytoplasm"/>
    <property type="evidence" value="ECO:0007669"/>
    <property type="project" value="UniProtKB-SubCell"/>
</dbReference>
<dbReference type="GO" id="GO:0004843">
    <property type="term" value="F:cysteine-type deubiquitinase activity"/>
    <property type="evidence" value="ECO:0007669"/>
    <property type="project" value="UniProtKB-EC"/>
</dbReference>
<feature type="coiled-coil region" evidence="14">
    <location>
        <begin position="284"/>
        <end position="355"/>
    </location>
</feature>
<evidence type="ECO:0000256" key="7">
    <source>
        <dbReference type="ARBA" id="ARBA00022670"/>
    </source>
</evidence>
<comment type="subcellular location">
    <subcellularLocation>
        <location evidence="3">Cytoplasm</location>
    </subcellularLocation>
    <subcellularLocation>
        <location evidence="2">Nucleus</location>
    </subcellularLocation>
</comment>
<dbReference type="GO" id="GO:0016579">
    <property type="term" value="P:protein deubiquitination"/>
    <property type="evidence" value="ECO:0007669"/>
    <property type="project" value="TreeGrafter"/>
</dbReference>
<feature type="region of interest" description="Disordered" evidence="15">
    <location>
        <begin position="1"/>
        <end position="78"/>
    </location>
</feature>
<evidence type="ECO:0000256" key="2">
    <source>
        <dbReference type="ARBA" id="ARBA00004123"/>
    </source>
</evidence>
<keyword evidence="7" id="KW-0645">Protease</keyword>
<dbReference type="OrthoDB" id="1924260at2759"/>
<evidence type="ECO:0000256" key="8">
    <source>
        <dbReference type="ARBA" id="ARBA00022786"/>
    </source>
</evidence>
<evidence type="ECO:0000256" key="4">
    <source>
        <dbReference type="ARBA" id="ARBA00009326"/>
    </source>
</evidence>
<evidence type="ECO:0000256" key="1">
    <source>
        <dbReference type="ARBA" id="ARBA00000707"/>
    </source>
</evidence>
<dbReference type="GO" id="GO:0031011">
    <property type="term" value="C:Ino80 complex"/>
    <property type="evidence" value="ECO:0007669"/>
    <property type="project" value="UniProtKB-ARBA"/>
</dbReference>
<sequence>MLGGVVSGSPSRLSPVASPPVLRTPAGDLACAPPSPLPPPVDRRRRPAPAAALRTARHARPAGSGSQQPLLHQGLSHRFGSDYAPKRSTWSKPLNMSWAAIENDPGVFTELLQQMQLKGLQVDELYSLDLDALNDLQPIYGLIVLYKWRPPEKDDRPVIKDAIPNLFFANQIINNACATQAILLVLLNSPGITLSDELKKLKEFAKDLPPELKGLAIVNCASIRMLNNSFARSEVSEEQKPPSKDDDVYHFISYVPVDGVLLAQPVIKEHIDLFSQNEIRFSVMAILKNQKEMYTVELKDLQRKRESLLQQMGDPSAIRHVPSVELSLAEVAAQIESVTEKIIMEEEKMKKWKTENLRRKHNYVPFLFNFLKILEEKQQLKPPEREGKGEAEVSRPSPR</sequence>
<accession>A0A811MTT9</accession>
<evidence type="ECO:0000256" key="14">
    <source>
        <dbReference type="SAM" id="Coils"/>
    </source>
</evidence>
<keyword evidence="8" id="KW-0833">Ubl conjugation pathway</keyword>
<dbReference type="FunFam" id="1.20.58.860:FF:000003">
    <property type="entry name" value="Ubiquitin carboxyl-terminal hydrolase"/>
    <property type="match status" value="1"/>
</dbReference>
<dbReference type="GO" id="GO:0006511">
    <property type="term" value="P:ubiquitin-dependent protein catabolic process"/>
    <property type="evidence" value="ECO:0007669"/>
    <property type="project" value="InterPro"/>
</dbReference>
<keyword evidence="9" id="KW-0378">Hydrolase</keyword>
<dbReference type="InterPro" id="IPR038765">
    <property type="entry name" value="Papain-like_cys_pep_sf"/>
</dbReference>
<keyword evidence="14" id="KW-0175">Coiled coil</keyword>
<comment type="caution">
    <text evidence="17">The sequence shown here is derived from an EMBL/GenBank/DDBJ whole genome shotgun (WGS) entry which is preliminary data.</text>
</comment>
<feature type="domain" description="UCH catalytic" evidence="16">
    <location>
        <begin position="97"/>
        <end position="310"/>
    </location>
</feature>
<gene>
    <name evidence="17" type="ORF">NCGR_LOCUS6390</name>
</gene>
<evidence type="ECO:0000256" key="10">
    <source>
        <dbReference type="ARBA" id="ARBA00022807"/>
    </source>
</evidence>
<feature type="compositionally biased region" description="Basic and acidic residues" evidence="15">
    <location>
        <begin position="379"/>
        <end position="393"/>
    </location>
</feature>
<dbReference type="PANTHER" id="PTHR10589:SF30">
    <property type="entry name" value="UBIQUITIN CARBOXYL-TERMINAL HYDROLASE"/>
    <property type="match status" value="1"/>
</dbReference>
<dbReference type="Pfam" id="PF01088">
    <property type="entry name" value="Peptidase_C12"/>
    <property type="match status" value="1"/>
</dbReference>
<dbReference type="Proteomes" id="UP000604825">
    <property type="component" value="Unassembled WGS sequence"/>
</dbReference>
<dbReference type="PROSITE" id="PS52048">
    <property type="entry name" value="UCH_DOMAIN"/>
    <property type="match status" value="1"/>
</dbReference>
<evidence type="ECO:0000256" key="6">
    <source>
        <dbReference type="ARBA" id="ARBA00022490"/>
    </source>
</evidence>
<evidence type="ECO:0000256" key="3">
    <source>
        <dbReference type="ARBA" id="ARBA00004496"/>
    </source>
</evidence>
<dbReference type="InterPro" id="IPR036959">
    <property type="entry name" value="Peptidase_C12_UCH_sf"/>
</dbReference>
<evidence type="ECO:0000256" key="12">
    <source>
        <dbReference type="ARBA" id="ARBA00058356"/>
    </source>
</evidence>
<evidence type="ECO:0000256" key="9">
    <source>
        <dbReference type="ARBA" id="ARBA00022801"/>
    </source>
</evidence>
<evidence type="ECO:0000256" key="13">
    <source>
        <dbReference type="PROSITE-ProRule" id="PRU01393"/>
    </source>
</evidence>
<dbReference type="FunFam" id="3.40.532.10:FF:000003">
    <property type="entry name" value="Ubiquitin carboxyl-terminal hydrolase"/>
    <property type="match status" value="1"/>
</dbReference>
<keyword evidence="6" id="KW-0963">Cytoplasm</keyword>
<organism evidence="17 18">
    <name type="scientific">Miscanthus lutarioriparius</name>
    <dbReference type="NCBI Taxonomy" id="422564"/>
    <lineage>
        <taxon>Eukaryota</taxon>
        <taxon>Viridiplantae</taxon>
        <taxon>Streptophyta</taxon>
        <taxon>Embryophyta</taxon>
        <taxon>Tracheophyta</taxon>
        <taxon>Spermatophyta</taxon>
        <taxon>Magnoliopsida</taxon>
        <taxon>Liliopsida</taxon>
        <taxon>Poales</taxon>
        <taxon>Poaceae</taxon>
        <taxon>PACMAD clade</taxon>
        <taxon>Panicoideae</taxon>
        <taxon>Andropogonodae</taxon>
        <taxon>Andropogoneae</taxon>
        <taxon>Saccharinae</taxon>
        <taxon>Miscanthus</taxon>
    </lineage>
</organism>
<evidence type="ECO:0000313" key="17">
    <source>
        <dbReference type="EMBL" id="CAD6210284.1"/>
    </source>
</evidence>
<dbReference type="InterPro" id="IPR001578">
    <property type="entry name" value="Peptidase_C12_UCH"/>
</dbReference>
<evidence type="ECO:0000259" key="16">
    <source>
        <dbReference type="PROSITE" id="PS52048"/>
    </source>
</evidence>
<evidence type="ECO:0000256" key="5">
    <source>
        <dbReference type="ARBA" id="ARBA00012759"/>
    </source>
</evidence>
<evidence type="ECO:0000256" key="15">
    <source>
        <dbReference type="SAM" id="MobiDB-lite"/>
    </source>
</evidence>
<dbReference type="Gene3D" id="1.20.58.860">
    <property type="match status" value="1"/>
</dbReference>
<dbReference type="EMBL" id="CAJGYO010000002">
    <property type="protein sequence ID" value="CAD6210284.1"/>
    <property type="molecule type" value="Genomic_DNA"/>
</dbReference>
<comment type="similarity">
    <text evidence="4 13">Belongs to the peptidase C12 family.</text>
</comment>
<dbReference type="EC" id="3.4.19.12" evidence="5"/>
<comment type="caution">
    <text evidence="13">Lacks conserved residue(s) required for the propagation of feature annotation.</text>
</comment>
<comment type="catalytic activity">
    <reaction evidence="1">
        <text>Thiol-dependent hydrolysis of ester, thioester, amide, peptide and isopeptide bonds formed by the C-terminal Gly of ubiquitin (a 76-residue protein attached to proteins as an intracellular targeting signal).</text>
        <dbReference type="EC" id="3.4.19.12"/>
    </reaction>
</comment>